<dbReference type="SUPFAM" id="SSF52540">
    <property type="entry name" value="P-loop containing nucleoside triphosphate hydrolases"/>
    <property type="match status" value="1"/>
</dbReference>
<keyword evidence="6" id="KW-0418">Kinase</keyword>
<dbReference type="SUPFAM" id="SSF53474">
    <property type="entry name" value="alpha/beta-Hydrolases"/>
    <property type="match status" value="1"/>
</dbReference>
<accession>A0ABU8LT38</accession>
<dbReference type="GO" id="GO:0046316">
    <property type="term" value="F:gluconokinase activity"/>
    <property type="evidence" value="ECO:0007669"/>
    <property type="project" value="UniProtKB-EC"/>
</dbReference>
<evidence type="ECO:0000313" key="11">
    <source>
        <dbReference type="Proteomes" id="UP001368654"/>
    </source>
</evidence>
<evidence type="ECO:0000256" key="8">
    <source>
        <dbReference type="ARBA" id="ARBA00048090"/>
    </source>
</evidence>
<proteinExistence type="inferred from homology"/>
<name>A0ABU8LT38_9MICO</name>
<dbReference type="RefSeq" id="WP_337337254.1">
    <property type="nucleotide sequence ID" value="NZ_JBBDGL010000001.1"/>
</dbReference>
<evidence type="ECO:0000256" key="5">
    <source>
        <dbReference type="ARBA" id="ARBA00022741"/>
    </source>
</evidence>
<dbReference type="CDD" id="cd02021">
    <property type="entry name" value="GntK"/>
    <property type="match status" value="1"/>
</dbReference>
<dbReference type="NCBIfam" id="TIGR01313">
    <property type="entry name" value="therm_gnt_kin"/>
    <property type="match status" value="1"/>
</dbReference>
<dbReference type="PANTHER" id="PTHR43442">
    <property type="entry name" value="GLUCONOKINASE-RELATED"/>
    <property type="match status" value="1"/>
</dbReference>
<protein>
    <recommendedName>
        <fullName evidence="3">gluconokinase</fullName>
        <ecNumber evidence="3">2.7.1.12</ecNumber>
    </recommendedName>
</protein>
<sequence length="474" mass="51366">MPLIVMGVSGSGKSTIAEGVAAATGAVLLDADDFHPESSIAKMAAGTPLTDADRGAWLAAVGDEVARRSARGEYVVLACSALRREHRDILRAHAEDLVFAHLVGTPELLAERLGARAGHFMPASLLISQLATLDPLAADEHGVVVNVAQHPRAVVEEVLAGWPRRSSHTPVSRDDVAPELQALARRAPHIRLENRLMRAIFVHGSKLVPSFDVDGVDRRVVRERNVNLRLYQPSGQRSTAGGLFWIHGGGLVLGAAKMDDRFCGETAARLGITVVSVEYRASTTRGYPIALDDLDAAWHWMHTHADQLRIDTQRIAVGGQSAGGGLAAAFTQKLFDRGDQVAAQWLFCPMIDDRTAADRSLDAAGHLIWNNRANLVGWTSYLGKQYEKATQPYAVASRREDLSGLPPAWVYASDIELFVDEDIAYARRLRAAGVDVVLDIVQGAPHGFESWAADTELAKRLSGRARDWLGRTLS</sequence>
<keyword evidence="5" id="KW-0547">Nucleotide-binding</keyword>
<evidence type="ECO:0000256" key="7">
    <source>
        <dbReference type="ARBA" id="ARBA00022840"/>
    </source>
</evidence>
<evidence type="ECO:0000256" key="4">
    <source>
        <dbReference type="ARBA" id="ARBA00022679"/>
    </source>
</evidence>
<evidence type="ECO:0000313" key="10">
    <source>
        <dbReference type="EMBL" id="MEJ1154826.1"/>
    </source>
</evidence>
<keyword evidence="7" id="KW-0067">ATP-binding</keyword>
<dbReference type="EMBL" id="JBBDGL010000001">
    <property type="protein sequence ID" value="MEJ1154826.1"/>
    <property type="molecule type" value="Genomic_DNA"/>
</dbReference>
<comment type="caution">
    <text evidence="10">The sequence shown here is derived from an EMBL/GenBank/DDBJ whole genome shotgun (WGS) entry which is preliminary data.</text>
</comment>
<evidence type="ECO:0000256" key="1">
    <source>
        <dbReference type="ARBA" id="ARBA00004761"/>
    </source>
</evidence>
<dbReference type="Gene3D" id="3.40.50.300">
    <property type="entry name" value="P-loop containing nucleotide triphosphate hydrolases"/>
    <property type="match status" value="1"/>
</dbReference>
<dbReference type="InterPro" id="IPR013094">
    <property type="entry name" value="AB_hydrolase_3"/>
</dbReference>
<dbReference type="Gene3D" id="3.40.50.1820">
    <property type="entry name" value="alpha/beta hydrolase"/>
    <property type="match status" value="1"/>
</dbReference>
<dbReference type="Pfam" id="PF07859">
    <property type="entry name" value="Abhydrolase_3"/>
    <property type="match status" value="1"/>
</dbReference>
<comment type="similarity">
    <text evidence="2">Belongs to the gluconokinase GntK/GntV family.</text>
</comment>
<evidence type="ECO:0000256" key="6">
    <source>
        <dbReference type="ARBA" id="ARBA00022777"/>
    </source>
</evidence>
<keyword evidence="11" id="KW-1185">Reference proteome</keyword>
<comment type="catalytic activity">
    <reaction evidence="8">
        <text>D-gluconate + ATP = 6-phospho-D-gluconate + ADP + H(+)</text>
        <dbReference type="Rhea" id="RHEA:19433"/>
        <dbReference type="ChEBI" id="CHEBI:15378"/>
        <dbReference type="ChEBI" id="CHEBI:18391"/>
        <dbReference type="ChEBI" id="CHEBI:30616"/>
        <dbReference type="ChEBI" id="CHEBI:58759"/>
        <dbReference type="ChEBI" id="CHEBI:456216"/>
        <dbReference type="EC" id="2.7.1.12"/>
    </reaction>
</comment>
<keyword evidence="4 10" id="KW-0808">Transferase</keyword>
<reference evidence="10 11" key="1">
    <citation type="submission" date="2024-02" db="EMBL/GenBank/DDBJ databases">
        <authorList>
            <person name="Saticioglu I.B."/>
        </authorList>
    </citation>
    <scope>NUCLEOTIDE SEQUENCE [LARGE SCALE GENOMIC DNA]</scope>
    <source>
        <strain evidence="10 11">Mu-86</strain>
    </source>
</reference>
<dbReference type="InterPro" id="IPR029058">
    <property type="entry name" value="AB_hydrolase_fold"/>
</dbReference>
<dbReference type="InterPro" id="IPR027417">
    <property type="entry name" value="P-loop_NTPase"/>
</dbReference>
<dbReference type="Pfam" id="PF13671">
    <property type="entry name" value="AAA_33"/>
    <property type="match status" value="1"/>
</dbReference>
<feature type="domain" description="Alpha/beta hydrolase fold-3" evidence="9">
    <location>
        <begin position="243"/>
        <end position="449"/>
    </location>
</feature>
<dbReference type="PANTHER" id="PTHR43442:SF3">
    <property type="entry name" value="GLUCONOKINASE-RELATED"/>
    <property type="match status" value="1"/>
</dbReference>
<comment type="pathway">
    <text evidence="1">Carbohydrate acid metabolism.</text>
</comment>
<dbReference type="EC" id="2.7.1.12" evidence="3"/>
<dbReference type="Proteomes" id="UP001368654">
    <property type="component" value="Unassembled WGS sequence"/>
</dbReference>
<organism evidence="10 11">
    <name type="scientific">Microbacterium marmarense</name>
    <dbReference type="NCBI Taxonomy" id="3122051"/>
    <lineage>
        <taxon>Bacteria</taxon>
        <taxon>Bacillati</taxon>
        <taxon>Actinomycetota</taxon>
        <taxon>Actinomycetes</taxon>
        <taxon>Micrococcales</taxon>
        <taxon>Microbacteriaceae</taxon>
        <taxon>Microbacterium</taxon>
    </lineage>
</organism>
<gene>
    <name evidence="10" type="ORF">WDU96_04315</name>
</gene>
<dbReference type="InterPro" id="IPR006001">
    <property type="entry name" value="Therm_gnt_kin"/>
</dbReference>
<evidence type="ECO:0000259" key="9">
    <source>
        <dbReference type="Pfam" id="PF07859"/>
    </source>
</evidence>
<evidence type="ECO:0000256" key="2">
    <source>
        <dbReference type="ARBA" id="ARBA00008420"/>
    </source>
</evidence>
<evidence type="ECO:0000256" key="3">
    <source>
        <dbReference type="ARBA" id="ARBA00012054"/>
    </source>
</evidence>